<feature type="compositionally biased region" description="Basic and acidic residues" evidence="1">
    <location>
        <begin position="102"/>
        <end position="111"/>
    </location>
</feature>
<feature type="region of interest" description="Disordered" evidence="1">
    <location>
        <begin position="100"/>
        <end position="153"/>
    </location>
</feature>
<accession>A0A0V1LFP4</accession>
<dbReference type="AlphaFoldDB" id="A0A0V1LFP4"/>
<comment type="caution">
    <text evidence="2">The sequence shown here is derived from an EMBL/GenBank/DDBJ whole genome shotgun (WGS) entry which is preliminary data.</text>
</comment>
<name>A0A0V1LFP4_9BILA</name>
<organism evidence="2 3">
    <name type="scientific">Trichinella nativa</name>
    <dbReference type="NCBI Taxonomy" id="6335"/>
    <lineage>
        <taxon>Eukaryota</taxon>
        <taxon>Metazoa</taxon>
        <taxon>Ecdysozoa</taxon>
        <taxon>Nematoda</taxon>
        <taxon>Enoplea</taxon>
        <taxon>Dorylaimia</taxon>
        <taxon>Trichinellida</taxon>
        <taxon>Trichinellidae</taxon>
        <taxon>Trichinella</taxon>
    </lineage>
</organism>
<keyword evidence="3" id="KW-1185">Reference proteome</keyword>
<dbReference type="OrthoDB" id="10297783at2759"/>
<reference evidence="2 3" key="1">
    <citation type="submission" date="2015-05" db="EMBL/GenBank/DDBJ databases">
        <title>Evolution of Trichinella species and genotypes.</title>
        <authorList>
            <person name="Korhonen P.K."/>
            <person name="Edoardo P."/>
            <person name="Giuseppe L.R."/>
            <person name="Gasser R.B."/>
        </authorList>
    </citation>
    <scope>NUCLEOTIDE SEQUENCE [LARGE SCALE GENOMIC DNA]</scope>
    <source>
        <strain evidence="2">ISS10</strain>
    </source>
</reference>
<protein>
    <submittedName>
        <fullName evidence="2">Uncharacterized protein</fullName>
    </submittedName>
</protein>
<evidence type="ECO:0000313" key="3">
    <source>
        <dbReference type="Proteomes" id="UP000054721"/>
    </source>
</evidence>
<proteinExistence type="predicted"/>
<evidence type="ECO:0000256" key="1">
    <source>
        <dbReference type="SAM" id="MobiDB-lite"/>
    </source>
</evidence>
<dbReference type="EMBL" id="JYDW01000062">
    <property type="protein sequence ID" value="KRZ58172.1"/>
    <property type="molecule type" value="Genomic_DNA"/>
</dbReference>
<sequence>MEKLTTKTCSFVGDVCCTNMPVGRLFAKTIDEKMVRTNKAAFELAGCGAAEFESHSAMPTSCLLESSYKRVRDMSQPLGCPEKRPNQRLTLDATGEINSRQPVEKLWRNRIDQSPSPLRTPPFVETQKASNNEASKPMPSKLNERTHKLSKLA</sequence>
<evidence type="ECO:0000313" key="2">
    <source>
        <dbReference type="EMBL" id="KRZ58172.1"/>
    </source>
</evidence>
<dbReference type="Proteomes" id="UP000054721">
    <property type="component" value="Unassembled WGS sequence"/>
</dbReference>
<gene>
    <name evidence="2" type="ORF">T02_355</name>
</gene>